<dbReference type="GO" id="GO:0005525">
    <property type="term" value="F:GTP binding"/>
    <property type="evidence" value="ECO:0007669"/>
    <property type="project" value="UniProtKB-KW"/>
</dbReference>
<comment type="caution">
    <text evidence="10">The sequence shown here is derived from an EMBL/GenBank/DDBJ whole genome shotgun (WGS) entry which is preliminary data.</text>
</comment>
<protein>
    <recommendedName>
        <fullName evidence="7">Nucleolar GTP-binding protein 1</fullName>
    </recommendedName>
</protein>
<dbReference type="Pfam" id="PF06858">
    <property type="entry name" value="NOG1"/>
    <property type="match status" value="1"/>
</dbReference>
<dbReference type="Pfam" id="PF08155">
    <property type="entry name" value="NOGCT"/>
    <property type="match status" value="1"/>
</dbReference>
<evidence type="ECO:0000256" key="6">
    <source>
        <dbReference type="ARBA" id="ARBA00023242"/>
    </source>
</evidence>
<sequence length="640" mass="73227">MTTLYNFKQITPVPTGGDFLDIVLSKTQRKTPTVIHANFAISRIRNFYMRKVKFTQESFDERLKAILDEFPKLDDIHPFYSDLMNVLYDKDHYKLALGQMNTARHLIDQVGKDYVRLLKFGDSLYRCKQLKKAAMGRMATIMRRQKDSLAYLEQVRQHLARLPSIDPNTRTLLVCGYPNVGKSSFMNKITRADVDVQPYAFTTKSLFVGHMDYKYLRWQVIDTPGILDHPLENRNTIEMQSITALAHLRCCVLYFIDLSERCGYSIKEQVSLFHSIKPLFANKPVMLIINKIDAMKIEDVSAEDRQLLDDIVEKDKAQMLGMSCYTDEGVMNVKQTACDRLLQARVDAKMKGQKINDVLNKIHLTKPVPRDDNPRLPHIPEGALTKPKYDAQDPNRPKLEKDLEAEAGGAGVYNIDLKKRYLLESEEWKHDIIPEIWEGHNVADFIDSDIQEQLDELEREEERLEAEGYYKSDDEELNSEDEALQSTANAIRERNSITQIEARLKTVKNRPTLPKTAIKRKVSEVADHFESLGLDGTEVENRARSRAPKRARSASRGESVARSASMAARPSGGEGSVVRDRTTLGVRNVKQKLESEKVRQLSMRNANLHAKRGESDRAIQTKMPKHLFSGKRKSGSTDRR</sequence>
<evidence type="ECO:0000256" key="5">
    <source>
        <dbReference type="ARBA" id="ARBA00023134"/>
    </source>
</evidence>
<evidence type="ECO:0000256" key="8">
    <source>
        <dbReference type="SAM" id="MobiDB-lite"/>
    </source>
</evidence>
<dbReference type="InterPro" id="IPR031167">
    <property type="entry name" value="G_OBG"/>
</dbReference>
<dbReference type="SUPFAM" id="SSF52540">
    <property type="entry name" value="P-loop containing nucleoside triphosphate hydrolases"/>
    <property type="match status" value="1"/>
</dbReference>
<dbReference type="PIRSF" id="PIRSF038919">
    <property type="entry name" value="NOG1"/>
    <property type="match status" value="1"/>
</dbReference>
<keyword evidence="3 7" id="KW-0690">Ribosome biogenesis</keyword>
<accession>A0A9P6QJZ2</accession>
<keyword evidence="11" id="KW-1185">Reference proteome</keyword>
<keyword evidence="5" id="KW-0342">GTP-binding</keyword>
<proteinExistence type="inferred from homology"/>
<feature type="compositionally biased region" description="Basic residues" evidence="8">
    <location>
        <begin position="623"/>
        <end position="634"/>
    </location>
</feature>
<evidence type="ECO:0000313" key="10">
    <source>
        <dbReference type="EMBL" id="KAG0268430.1"/>
    </source>
</evidence>
<feature type="compositionally biased region" description="Basic and acidic residues" evidence="8">
    <location>
        <begin position="387"/>
        <end position="396"/>
    </location>
</feature>
<organism evidence="10 11">
    <name type="scientific">Actinomortierella ambigua</name>
    <dbReference type="NCBI Taxonomy" id="1343610"/>
    <lineage>
        <taxon>Eukaryota</taxon>
        <taxon>Fungi</taxon>
        <taxon>Fungi incertae sedis</taxon>
        <taxon>Mucoromycota</taxon>
        <taxon>Mortierellomycotina</taxon>
        <taxon>Mortierellomycetes</taxon>
        <taxon>Mortierellales</taxon>
        <taxon>Mortierellaceae</taxon>
        <taxon>Actinomortierella</taxon>
    </lineage>
</organism>
<gene>
    <name evidence="10" type="primary">NOG1</name>
    <name evidence="10" type="ORF">DFQ27_006782</name>
</gene>
<dbReference type="GO" id="GO:0005730">
    <property type="term" value="C:nucleolus"/>
    <property type="evidence" value="ECO:0007669"/>
    <property type="project" value="UniProtKB-SubCell"/>
</dbReference>
<dbReference type="Proteomes" id="UP000807716">
    <property type="component" value="Unassembled WGS sequence"/>
</dbReference>
<dbReference type="Gene3D" id="3.40.50.300">
    <property type="entry name" value="P-loop containing nucleotide triphosphate hydrolases"/>
    <property type="match status" value="1"/>
</dbReference>
<evidence type="ECO:0000256" key="1">
    <source>
        <dbReference type="ARBA" id="ARBA00002889"/>
    </source>
</evidence>
<feature type="domain" description="OBG-type G" evidence="9">
    <location>
        <begin position="170"/>
        <end position="342"/>
    </location>
</feature>
<dbReference type="InterPro" id="IPR027417">
    <property type="entry name" value="P-loop_NTPase"/>
</dbReference>
<feature type="region of interest" description="Disordered" evidence="8">
    <location>
        <begin position="366"/>
        <end position="396"/>
    </location>
</feature>
<dbReference type="InterPro" id="IPR006073">
    <property type="entry name" value="GTP-bd"/>
</dbReference>
<keyword evidence="4" id="KW-0547">Nucleotide-binding</keyword>
<dbReference type="AlphaFoldDB" id="A0A9P6QJZ2"/>
<dbReference type="InterPro" id="IPR010674">
    <property type="entry name" value="NOG1_Rossman_fold_dom"/>
</dbReference>
<keyword evidence="6 7" id="KW-0539">Nucleus</keyword>
<comment type="function">
    <text evidence="1 7">Involved in the biogenesis of the 60S ribosomal subunit.</text>
</comment>
<dbReference type="PRINTS" id="PR00326">
    <property type="entry name" value="GTP1OBG"/>
</dbReference>
<dbReference type="EMBL" id="JAAAJB010000051">
    <property type="protein sequence ID" value="KAG0268430.1"/>
    <property type="molecule type" value="Genomic_DNA"/>
</dbReference>
<feature type="compositionally biased region" description="Basic residues" evidence="8">
    <location>
        <begin position="544"/>
        <end position="553"/>
    </location>
</feature>
<dbReference type="Gene3D" id="1.20.120.1190">
    <property type="match status" value="1"/>
</dbReference>
<dbReference type="OrthoDB" id="415015at2759"/>
<evidence type="ECO:0000256" key="7">
    <source>
        <dbReference type="PIRNR" id="PIRNR038919"/>
    </source>
</evidence>
<evidence type="ECO:0000256" key="2">
    <source>
        <dbReference type="ARBA" id="ARBA00004604"/>
    </source>
</evidence>
<evidence type="ECO:0000259" key="9">
    <source>
        <dbReference type="PROSITE" id="PS51710"/>
    </source>
</evidence>
<dbReference type="GO" id="GO:1902626">
    <property type="term" value="P:assembly of large subunit precursor of preribosome"/>
    <property type="evidence" value="ECO:0007669"/>
    <property type="project" value="UniProtKB-ARBA"/>
</dbReference>
<dbReference type="InterPro" id="IPR024926">
    <property type="entry name" value="NOG1"/>
</dbReference>
<dbReference type="InterPro" id="IPR041623">
    <property type="entry name" value="NOG1_N"/>
</dbReference>
<dbReference type="CDD" id="cd01897">
    <property type="entry name" value="NOG"/>
    <property type="match status" value="1"/>
</dbReference>
<dbReference type="FunFam" id="1.20.120.1190:FF:000001">
    <property type="entry name" value="Nucleolar GTP-binding protein 1"/>
    <property type="match status" value="1"/>
</dbReference>
<dbReference type="InterPro" id="IPR012973">
    <property type="entry name" value="NOG_C"/>
</dbReference>
<dbReference type="Pfam" id="PF17835">
    <property type="entry name" value="NOG1_N"/>
    <property type="match status" value="1"/>
</dbReference>
<reference evidence="10" key="1">
    <citation type="journal article" date="2020" name="Fungal Divers.">
        <title>Resolving the Mortierellaceae phylogeny through synthesis of multi-gene phylogenetics and phylogenomics.</title>
        <authorList>
            <person name="Vandepol N."/>
            <person name="Liber J."/>
            <person name="Desiro A."/>
            <person name="Na H."/>
            <person name="Kennedy M."/>
            <person name="Barry K."/>
            <person name="Grigoriev I.V."/>
            <person name="Miller A.N."/>
            <person name="O'Donnell K."/>
            <person name="Stajich J.E."/>
            <person name="Bonito G."/>
        </authorList>
    </citation>
    <scope>NUCLEOTIDE SEQUENCE</scope>
    <source>
        <strain evidence="10">BC1065</strain>
    </source>
</reference>
<comment type="subcellular location">
    <subcellularLocation>
        <location evidence="2 7">Nucleus</location>
        <location evidence="2 7">Nucleolus</location>
    </subcellularLocation>
</comment>
<evidence type="ECO:0000313" key="11">
    <source>
        <dbReference type="Proteomes" id="UP000807716"/>
    </source>
</evidence>
<feature type="region of interest" description="Disordered" evidence="8">
    <location>
        <begin position="537"/>
        <end position="640"/>
    </location>
</feature>
<dbReference type="PROSITE" id="PS51710">
    <property type="entry name" value="G_OBG"/>
    <property type="match status" value="1"/>
</dbReference>
<comment type="similarity">
    <text evidence="7">Belongs to the TRAFAC class OBG-HflX-like GTPase superfamily. OBG GTPase family. NOG subfamily.</text>
</comment>
<evidence type="ECO:0000256" key="3">
    <source>
        <dbReference type="ARBA" id="ARBA00022517"/>
    </source>
</evidence>
<name>A0A9P6QJZ2_9FUNG</name>
<dbReference type="FunFam" id="3.40.50.300:FF:000496">
    <property type="entry name" value="Nucleolar GTP-binding protein 1"/>
    <property type="match status" value="1"/>
</dbReference>
<dbReference type="PANTHER" id="PTHR45759">
    <property type="entry name" value="NUCLEOLAR GTP-BINDING PROTEIN 1"/>
    <property type="match status" value="1"/>
</dbReference>
<evidence type="ECO:0000256" key="4">
    <source>
        <dbReference type="ARBA" id="ARBA00022741"/>
    </source>
</evidence>